<feature type="transmembrane region" description="Helical" evidence="1">
    <location>
        <begin position="126"/>
        <end position="147"/>
    </location>
</feature>
<keyword evidence="1" id="KW-1133">Transmembrane helix</keyword>
<proteinExistence type="predicted"/>
<feature type="domain" description="GGDEF" evidence="2">
    <location>
        <begin position="264"/>
        <end position="393"/>
    </location>
</feature>
<protein>
    <submittedName>
        <fullName evidence="3">GGDEF domain-containing protein</fullName>
    </submittedName>
</protein>
<dbReference type="PANTHER" id="PTHR46663">
    <property type="entry name" value="DIGUANYLATE CYCLASE DGCT-RELATED"/>
    <property type="match status" value="1"/>
</dbReference>
<dbReference type="Proteomes" id="UP000703590">
    <property type="component" value="Unassembled WGS sequence"/>
</dbReference>
<dbReference type="InterPro" id="IPR000160">
    <property type="entry name" value="GGDEF_dom"/>
</dbReference>
<feature type="transmembrane region" description="Helical" evidence="1">
    <location>
        <begin position="179"/>
        <end position="197"/>
    </location>
</feature>
<keyword evidence="4" id="KW-1185">Reference proteome</keyword>
<dbReference type="NCBIfam" id="TIGR00254">
    <property type="entry name" value="GGDEF"/>
    <property type="match status" value="1"/>
</dbReference>
<dbReference type="SMART" id="SM00267">
    <property type="entry name" value="GGDEF"/>
    <property type="match status" value="1"/>
</dbReference>
<feature type="transmembrane region" description="Helical" evidence="1">
    <location>
        <begin position="62"/>
        <end position="80"/>
    </location>
</feature>
<dbReference type="InterPro" id="IPR043128">
    <property type="entry name" value="Rev_trsase/Diguanyl_cyclase"/>
</dbReference>
<dbReference type="SUPFAM" id="SSF55073">
    <property type="entry name" value="Nucleotide cyclase"/>
    <property type="match status" value="1"/>
</dbReference>
<dbReference type="InterPro" id="IPR052163">
    <property type="entry name" value="DGC-Regulatory_Protein"/>
</dbReference>
<dbReference type="EMBL" id="JAFHKK010000025">
    <property type="protein sequence ID" value="MBN2965133.1"/>
    <property type="molecule type" value="Genomic_DNA"/>
</dbReference>
<gene>
    <name evidence="3" type="ORF">JWV37_10095</name>
</gene>
<reference evidence="3 4" key="2">
    <citation type="submission" date="2021-02" db="EMBL/GenBank/DDBJ databases">
        <title>Sulfurospirillum tamanensis sp. nov.</title>
        <authorList>
            <person name="Frolova A."/>
            <person name="Merkel A."/>
            <person name="Slobodkin A."/>
        </authorList>
    </citation>
    <scope>NUCLEOTIDE SEQUENCE [LARGE SCALE GENOMIC DNA]</scope>
    <source>
        <strain evidence="3 4">T05b</strain>
    </source>
</reference>
<dbReference type="CDD" id="cd01949">
    <property type="entry name" value="GGDEF"/>
    <property type="match status" value="1"/>
</dbReference>
<feature type="transmembrane region" description="Helical" evidence="1">
    <location>
        <begin position="100"/>
        <end position="120"/>
    </location>
</feature>
<reference evidence="3 4" key="3">
    <citation type="submission" date="2021-02" db="EMBL/GenBank/DDBJ databases">
        <authorList>
            <person name="Merkel A.Y."/>
        </authorList>
    </citation>
    <scope>NUCLEOTIDE SEQUENCE [LARGE SCALE GENOMIC DNA]</scope>
    <source>
        <strain evidence="3 4">T05b</strain>
    </source>
</reference>
<feature type="transmembrane region" description="Helical" evidence="1">
    <location>
        <begin position="32"/>
        <end position="56"/>
    </location>
</feature>
<sequence>MNFKTFAFFGIPKNHPLSPALLERVNLERARVYFGNTMGNIASLIAGTVLASGVLYTLDVSILVISCWALVLFFLGGLAWKYEKNVLAKGLHVNTIYTQVPLRIGIGFLIGVVWGLFAFIVPADSYLGFSLSFIAISTLVIIGMLSFSVMPVQFFTHTLGAMLPLMWRLFDMYIQTKAFFYLILLAIALVWQVVLLLKARTNSITAIRAIILNEKLKDEVHRYAKAQEHIEYLAYHDHLTGAWNRRYFEGFLEDLLLKAGLKNQHVGILVIDINRLKPLNDHYGHHYGDQLLVSFVKHLKQHLKKEALLARIGGDEFVVVLPYANSLEALLDQGKRLKHALNTAYLIHDISVSSSASIGYALFPQDGQEMDTLLATADARMYEDKKAFNIFEG</sequence>
<dbReference type="Gene3D" id="3.30.70.270">
    <property type="match status" value="1"/>
</dbReference>
<dbReference type="PANTHER" id="PTHR46663:SF2">
    <property type="entry name" value="GGDEF DOMAIN-CONTAINING PROTEIN"/>
    <property type="match status" value="1"/>
</dbReference>
<evidence type="ECO:0000256" key="1">
    <source>
        <dbReference type="SAM" id="Phobius"/>
    </source>
</evidence>
<name>A0ABS2WTZ8_9BACT</name>
<keyword evidence="1" id="KW-0812">Transmembrane</keyword>
<organism evidence="3 4">
    <name type="scientific">Sulfurospirillum tamanense</name>
    <dbReference type="NCBI Taxonomy" id="2813362"/>
    <lineage>
        <taxon>Bacteria</taxon>
        <taxon>Pseudomonadati</taxon>
        <taxon>Campylobacterota</taxon>
        <taxon>Epsilonproteobacteria</taxon>
        <taxon>Campylobacterales</taxon>
        <taxon>Sulfurospirillaceae</taxon>
        <taxon>Sulfurospirillum</taxon>
    </lineage>
</organism>
<dbReference type="PROSITE" id="PS50887">
    <property type="entry name" value="GGDEF"/>
    <property type="match status" value="1"/>
</dbReference>
<dbReference type="Pfam" id="PF00990">
    <property type="entry name" value="GGDEF"/>
    <property type="match status" value="1"/>
</dbReference>
<dbReference type="InterPro" id="IPR029787">
    <property type="entry name" value="Nucleotide_cyclase"/>
</dbReference>
<accession>A0ABS2WTZ8</accession>
<comment type="caution">
    <text evidence="3">The sequence shown here is derived from an EMBL/GenBank/DDBJ whole genome shotgun (WGS) entry which is preliminary data.</text>
</comment>
<evidence type="ECO:0000313" key="4">
    <source>
        <dbReference type="Proteomes" id="UP000703590"/>
    </source>
</evidence>
<evidence type="ECO:0000259" key="2">
    <source>
        <dbReference type="PROSITE" id="PS50887"/>
    </source>
</evidence>
<dbReference type="RefSeq" id="WP_205459681.1">
    <property type="nucleotide sequence ID" value="NZ_JAFHKK010000025.1"/>
</dbReference>
<evidence type="ECO:0000313" key="3">
    <source>
        <dbReference type="EMBL" id="MBN2965133.1"/>
    </source>
</evidence>
<keyword evidence="1" id="KW-0472">Membrane</keyword>
<reference evidence="4" key="1">
    <citation type="submission" date="2021-02" db="EMBL/GenBank/DDBJ databases">
        <title>Sulfurospirillum tamanensis sp. nov.</title>
        <authorList>
            <person name="Merkel A.Y."/>
        </authorList>
    </citation>
    <scope>NUCLEOTIDE SEQUENCE [LARGE SCALE GENOMIC DNA]</scope>
    <source>
        <strain evidence="4">T05b</strain>
    </source>
</reference>